<dbReference type="EMBL" id="BEZZ01003843">
    <property type="protein sequence ID" value="GCC16577.1"/>
    <property type="molecule type" value="Genomic_DNA"/>
</dbReference>
<evidence type="ECO:0000313" key="2">
    <source>
        <dbReference type="Proteomes" id="UP000287033"/>
    </source>
</evidence>
<keyword evidence="2" id="KW-1185">Reference proteome</keyword>
<feature type="non-terminal residue" evidence="1">
    <location>
        <position position="1"/>
    </location>
</feature>
<comment type="caution">
    <text evidence="1">The sequence shown here is derived from an EMBL/GenBank/DDBJ whole genome shotgun (WGS) entry which is preliminary data.</text>
</comment>
<dbReference type="Proteomes" id="UP000287033">
    <property type="component" value="Unassembled WGS sequence"/>
</dbReference>
<sequence>RENAVLRPVRQAAACWAQCVSPTSAPPTLWVRSRLDPGAETRDDAETKIIKSFLP</sequence>
<gene>
    <name evidence="1" type="ORF">chiPu_0021404</name>
</gene>
<name>A0A401REL5_CHIPU</name>
<reference evidence="1 2" key="1">
    <citation type="journal article" date="2018" name="Nat. Ecol. Evol.">
        <title>Shark genomes provide insights into elasmobranch evolution and the origin of vertebrates.</title>
        <authorList>
            <person name="Hara Y"/>
            <person name="Yamaguchi K"/>
            <person name="Onimaru K"/>
            <person name="Kadota M"/>
            <person name="Koyanagi M"/>
            <person name="Keeley SD"/>
            <person name="Tatsumi K"/>
            <person name="Tanaka K"/>
            <person name="Motone F"/>
            <person name="Kageyama Y"/>
            <person name="Nozu R"/>
            <person name="Adachi N"/>
            <person name="Nishimura O"/>
            <person name="Nakagawa R"/>
            <person name="Tanegashima C"/>
            <person name="Kiyatake I"/>
            <person name="Matsumoto R"/>
            <person name="Murakumo K"/>
            <person name="Nishida K"/>
            <person name="Terakita A"/>
            <person name="Kuratani S"/>
            <person name="Sato K"/>
            <person name="Hyodo S Kuraku.S."/>
        </authorList>
    </citation>
    <scope>NUCLEOTIDE SEQUENCE [LARGE SCALE GENOMIC DNA]</scope>
</reference>
<dbReference type="AlphaFoldDB" id="A0A401REL5"/>
<organism evidence="1 2">
    <name type="scientific">Chiloscyllium punctatum</name>
    <name type="common">Brownbanded bambooshark</name>
    <name type="synonym">Hemiscyllium punctatum</name>
    <dbReference type="NCBI Taxonomy" id="137246"/>
    <lineage>
        <taxon>Eukaryota</taxon>
        <taxon>Metazoa</taxon>
        <taxon>Chordata</taxon>
        <taxon>Craniata</taxon>
        <taxon>Vertebrata</taxon>
        <taxon>Chondrichthyes</taxon>
        <taxon>Elasmobranchii</taxon>
        <taxon>Galeomorphii</taxon>
        <taxon>Galeoidea</taxon>
        <taxon>Orectolobiformes</taxon>
        <taxon>Hemiscylliidae</taxon>
        <taxon>Chiloscyllium</taxon>
    </lineage>
</organism>
<proteinExistence type="predicted"/>
<accession>A0A401REL5</accession>
<evidence type="ECO:0000313" key="1">
    <source>
        <dbReference type="EMBL" id="GCC16577.1"/>
    </source>
</evidence>
<protein>
    <submittedName>
        <fullName evidence="1">Uncharacterized protein</fullName>
    </submittedName>
</protein>